<dbReference type="PANTHER" id="PTHR18901">
    <property type="entry name" value="2-DEOXYGLUCOSE-6-PHOSPHATE PHOSPHATASE 2"/>
    <property type="match status" value="1"/>
</dbReference>
<dbReference type="SFLD" id="SFLDS00003">
    <property type="entry name" value="Haloacid_Dehalogenase"/>
    <property type="match status" value="1"/>
</dbReference>
<dbReference type="InterPro" id="IPR023214">
    <property type="entry name" value="HAD_sf"/>
</dbReference>
<protein>
    <submittedName>
        <fullName evidence="1">Haloacid dehalogenase superfamily, subfamily IA, variant 3 with third motif having DD or ED</fullName>
    </submittedName>
</protein>
<dbReference type="InterPro" id="IPR023198">
    <property type="entry name" value="PGP-like_dom2"/>
</dbReference>
<keyword evidence="2" id="KW-1185">Reference proteome</keyword>
<evidence type="ECO:0000313" key="1">
    <source>
        <dbReference type="EMBL" id="SDM62524.1"/>
    </source>
</evidence>
<accession>A0A1G9URM2</accession>
<name>A0A1G9URM2_9FIRM</name>
<dbReference type="STRING" id="349095.SAMN05660299_01231"/>
<organism evidence="1 2">
    <name type="scientific">Megasphaera paucivorans</name>
    <dbReference type="NCBI Taxonomy" id="349095"/>
    <lineage>
        <taxon>Bacteria</taxon>
        <taxon>Bacillati</taxon>
        <taxon>Bacillota</taxon>
        <taxon>Negativicutes</taxon>
        <taxon>Veillonellales</taxon>
        <taxon>Veillonellaceae</taxon>
        <taxon>Megasphaera</taxon>
    </lineage>
</organism>
<dbReference type="NCBIfam" id="TIGR01509">
    <property type="entry name" value="HAD-SF-IA-v3"/>
    <property type="match status" value="1"/>
</dbReference>
<dbReference type="InterPro" id="IPR006439">
    <property type="entry name" value="HAD-SF_hydro_IA"/>
</dbReference>
<dbReference type="Pfam" id="PF13419">
    <property type="entry name" value="HAD_2"/>
    <property type="match status" value="1"/>
</dbReference>
<gene>
    <name evidence="1" type="ORF">SAMN05660299_01231</name>
</gene>
<dbReference type="InterPro" id="IPR036412">
    <property type="entry name" value="HAD-like_sf"/>
</dbReference>
<dbReference type="OrthoDB" id="9797743at2"/>
<dbReference type="RefSeq" id="WP_091649400.1">
    <property type="nucleotide sequence ID" value="NZ_FNHQ01000010.1"/>
</dbReference>
<dbReference type="AlphaFoldDB" id="A0A1G9URM2"/>
<sequence>MNTPELLIFDMDGLMTDTERLAAKCLKEVGHTYGYTFPKTLFDKINGMDNRRIGSVFRTEYGEDFPYEQIYAEKRKLAAAYIEEHGVPAKPGLHDCLAYAKSRHIRCAVASSTPLTRVRQYLEQLAVLPYFELIQSGEEIERGKPFPDIFLTVCNKLGTEPAKAIVLEDSANGLRAAAAAAIPSIWIPDMVDIPAEVKKTVWKELQSLLEVPAALEELR</sequence>
<reference evidence="1 2" key="1">
    <citation type="submission" date="2016-10" db="EMBL/GenBank/DDBJ databases">
        <authorList>
            <person name="de Groot N.N."/>
        </authorList>
    </citation>
    <scope>NUCLEOTIDE SEQUENCE [LARGE SCALE GENOMIC DNA]</scope>
    <source>
        <strain evidence="1 2">DSM 16981</strain>
    </source>
</reference>
<proteinExistence type="predicted"/>
<dbReference type="PANTHER" id="PTHR18901:SF38">
    <property type="entry name" value="PSEUDOURIDINE-5'-PHOSPHATASE"/>
    <property type="match status" value="1"/>
</dbReference>
<dbReference type="Gene3D" id="3.40.50.1000">
    <property type="entry name" value="HAD superfamily/HAD-like"/>
    <property type="match status" value="1"/>
</dbReference>
<evidence type="ECO:0000313" key="2">
    <source>
        <dbReference type="Proteomes" id="UP000199309"/>
    </source>
</evidence>
<dbReference type="Gene3D" id="1.10.150.240">
    <property type="entry name" value="Putative phosphatase, domain 2"/>
    <property type="match status" value="1"/>
</dbReference>
<dbReference type="InterPro" id="IPR041492">
    <property type="entry name" value="HAD_2"/>
</dbReference>
<dbReference type="EMBL" id="FNHQ01000010">
    <property type="protein sequence ID" value="SDM62524.1"/>
    <property type="molecule type" value="Genomic_DNA"/>
</dbReference>
<dbReference type="Proteomes" id="UP000199309">
    <property type="component" value="Unassembled WGS sequence"/>
</dbReference>
<dbReference type="SUPFAM" id="SSF56784">
    <property type="entry name" value="HAD-like"/>
    <property type="match status" value="1"/>
</dbReference>
<dbReference type="SFLD" id="SFLDG01129">
    <property type="entry name" value="C1.5:_HAD__Beta-PGM__Phosphata"/>
    <property type="match status" value="1"/>
</dbReference>